<reference evidence="8 9" key="1">
    <citation type="submission" date="2018-10" db="EMBL/GenBank/DDBJ databases">
        <authorList>
            <person name="Chen W.-M."/>
        </authorList>
    </citation>
    <scope>NUCLEOTIDE SEQUENCE [LARGE SCALE GENOMIC DNA]</scope>
    <source>
        <strain evidence="8 9">H-5</strain>
    </source>
</reference>
<keyword evidence="3 5" id="KW-1005">Bacterial flagellum biogenesis</keyword>
<keyword evidence="8" id="KW-0282">Flagellum</keyword>
<organism evidence="8 9">
    <name type="scientific">Pseudomethylobacillus aquaticus</name>
    <dbReference type="NCBI Taxonomy" id="2676064"/>
    <lineage>
        <taxon>Bacteria</taxon>
        <taxon>Pseudomonadati</taxon>
        <taxon>Pseudomonadota</taxon>
        <taxon>Betaproteobacteria</taxon>
        <taxon>Nitrosomonadales</taxon>
        <taxon>Methylophilaceae</taxon>
        <taxon>Pseudomethylobacillus</taxon>
    </lineage>
</organism>
<evidence type="ECO:0000313" key="9">
    <source>
        <dbReference type="Proteomes" id="UP000275137"/>
    </source>
</evidence>
<dbReference type="InterPro" id="IPR025965">
    <property type="entry name" value="FlgD/Vpr_Ig-like"/>
</dbReference>
<protein>
    <recommendedName>
        <fullName evidence="2 5">Basal-body rod modification protein FlgD</fullName>
    </recommendedName>
</protein>
<sequence>MSTVQNVSPTLLDSVNGSKAAAATQTADTQDRFLKLLVTQMKNQDPLNPLDNAQVTSQMAQLSTVTGIEKLNSTMSGLIGSVQASQALQASSAIGREVQLPGNSLALNNGAASPFIVELPSSAEKVSAQIHNSAGVLVREIALGALPAGNSNASWDGLDNTGAKLPDGHYKLTVQASQSGKTVDVSTQVRDVVTGVANTAQGVELLLSRSGSTPIGQVQQIF</sequence>
<dbReference type="Gene3D" id="2.60.40.4070">
    <property type="match status" value="1"/>
</dbReference>
<dbReference type="Gene3D" id="2.30.30.910">
    <property type="match status" value="1"/>
</dbReference>
<dbReference type="Pfam" id="PF13861">
    <property type="entry name" value="FLgD_tudor"/>
    <property type="match status" value="1"/>
</dbReference>
<dbReference type="Pfam" id="PF13860">
    <property type="entry name" value="FlgD_ig"/>
    <property type="match status" value="1"/>
</dbReference>
<dbReference type="Pfam" id="PF03963">
    <property type="entry name" value="FlgD"/>
    <property type="match status" value="1"/>
</dbReference>
<keyword evidence="8" id="KW-0966">Cell projection</keyword>
<dbReference type="InterPro" id="IPR025963">
    <property type="entry name" value="FLgD_Tudor"/>
</dbReference>
<evidence type="ECO:0000256" key="5">
    <source>
        <dbReference type="RuleBase" id="RU362076"/>
    </source>
</evidence>
<comment type="similarity">
    <text evidence="1 5">Belongs to the FlgD family.</text>
</comment>
<name>A0A3N0V0U0_9PROT</name>
<dbReference type="RefSeq" id="WP_123237201.1">
    <property type="nucleotide sequence ID" value="NZ_RJVP01000003.1"/>
</dbReference>
<evidence type="ECO:0000256" key="1">
    <source>
        <dbReference type="ARBA" id="ARBA00010577"/>
    </source>
</evidence>
<dbReference type="GO" id="GO:0044781">
    <property type="term" value="P:bacterial-type flagellum organization"/>
    <property type="evidence" value="ECO:0007669"/>
    <property type="project" value="UniProtKB-UniRule"/>
</dbReference>
<dbReference type="EMBL" id="RJVP01000003">
    <property type="protein sequence ID" value="ROH86141.1"/>
    <property type="molecule type" value="Genomic_DNA"/>
</dbReference>
<evidence type="ECO:0000256" key="2">
    <source>
        <dbReference type="ARBA" id="ARBA00016013"/>
    </source>
</evidence>
<accession>A0A3N0V0U0</accession>
<comment type="caution">
    <text evidence="8">The sequence shown here is derived from an EMBL/GenBank/DDBJ whole genome shotgun (WGS) entry which is preliminary data.</text>
</comment>
<evidence type="ECO:0000313" key="8">
    <source>
        <dbReference type="EMBL" id="ROH86141.1"/>
    </source>
</evidence>
<gene>
    <name evidence="8" type="ORF">ED236_06675</name>
</gene>
<feature type="domain" description="FlgD Tudor-like" evidence="7">
    <location>
        <begin position="85"/>
        <end position="219"/>
    </location>
</feature>
<proteinExistence type="inferred from homology"/>
<dbReference type="AlphaFoldDB" id="A0A3N0V0U0"/>
<keyword evidence="9" id="KW-1185">Reference proteome</keyword>
<keyword evidence="8" id="KW-0969">Cilium</keyword>
<comment type="function">
    <text evidence="4 5">Required for flagellar hook formation. May act as a scaffolding protein.</text>
</comment>
<dbReference type="Proteomes" id="UP000275137">
    <property type="component" value="Unassembled WGS sequence"/>
</dbReference>
<dbReference type="InterPro" id="IPR005648">
    <property type="entry name" value="FlgD"/>
</dbReference>
<evidence type="ECO:0000256" key="3">
    <source>
        <dbReference type="ARBA" id="ARBA00022795"/>
    </source>
</evidence>
<evidence type="ECO:0000259" key="7">
    <source>
        <dbReference type="Pfam" id="PF13861"/>
    </source>
</evidence>
<feature type="domain" description="FlgD/Vpr Ig-like" evidence="6">
    <location>
        <begin position="108"/>
        <end position="179"/>
    </location>
</feature>
<evidence type="ECO:0000256" key="4">
    <source>
        <dbReference type="ARBA" id="ARBA00024746"/>
    </source>
</evidence>
<evidence type="ECO:0000259" key="6">
    <source>
        <dbReference type="Pfam" id="PF13860"/>
    </source>
</evidence>